<name>A0A9D3WKN5_9ROSI</name>
<dbReference type="AlphaFoldDB" id="A0A9D3WKN5"/>
<reference evidence="2 3" key="1">
    <citation type="journal article" date="2021" name="Plant Biotechnol. J.">
        <title>Multi-omics assisted identification of the key and species-specific regulatory components of drought-tolerant mechanisms in Gossypium stocksii.</title>
        <authorList>
            <person name="Yu D."/>
            <person name="Ke L."/>
            <person name="Zhang D."/>
            <person name="Wu Y."/>
            <person name="Sun Y."/>
            <person name="Mei J."/>
            <person name="Sun J."/>
            <person name="Sun Y."/>
        </authorList>
    </citation>
    <scope>NUCLEOTIDE SEQUENCE [LARGE SCALE GENOMIC DNA]</scope>
    <source>
        <strain evidence="3">cv. E1</strain>
        <tissue evidence="2">Leaf</tissue>
    </source>
</reference>
<feature type="compositionally biased region" description="Basic residues" evidence="1">
    <location>
        <begin position="89"/>
        <end position="100"/>
    </location>
</feature>
<evidence type="ECO:0000313" key="3">
    <source>
        <dbReference type="Proteomes" id="UP000828251"/>
    </source>
</evidence>
<protein>
    <submittedName>
        <fullName evidence="2">Uncharacterized protein</fullName>
    </submittedName>
</protein>
<evidence type="ECO:0000256" key="1">
    <source>
        <dbReference type="SAM" id="MobiDB-lite"/>
    </source>
</evidence>
<dbReference type="Proteomes" id="UP000828251">
    <property type="component" value="Unassembled WGS sequence"/>
</dbReference>
<keyword evidence="3" id="KW-1185">Reference proteome</keyword>
<evidence type="ECO:0000313" key="2">
    <source>
        <dbReference type="EMBL" id="KAH1130364.1"/>
    </source>
</evidence>
<organism evidence="2 3">
    <name type="scientific">Gossypium stocksii</name>
    <dbReference type="NCBI Taxonomy" id="47602"/>
    <lineage>
        <taxon>Eukaryota</taxon>
        <taxon>Viridiplantae</taxon>
        <taxon>Streptophyta</taxon>
        <taxon>Embryophyta</taxon>
        <taxon>Tracheophyta</taxon>
        <taxon>Spermatophyta</taxon>
        <taxon>Magnoliopsida</taxon>
        <taxon>eudicotyledons</taxon>
        <taxon>Gunneridae</taxon>
        <taxon>Pentapetalae</taxon>
        <taxon>rosids</taxon>
        <taxon>malvids</taxon>
        <taxon>Malvales</taxon>
        <taxon>Malvaceae</taxon>
        <taxon>Malvoideae</taxon>
        <taxon>Gossypium</taxon>
    </lineage>
</organism>
<accession>A0A9D3WKN5</accession>
<comment type="caution">
    <text evidence="2">The sequence shown here is derived from an EMBL/GenBank/DDBJ whole genome shotgun (WGS) entry which is preliminary data.</text>
</comment>
<feature type="region of interest" description="Disordered" evidence="1">
    <location>
        <begin position="58"/>
        <end position="102"/>
    </location>
</feature>
<sequence>MEQYFYAIGIEDDATKFEDGLKPWAKLEFHQQCITKLTIAMAEAKSFVKLSLRKHKFESSKPKETGNGEGDQKGKEDEEGNNDNSKNGGNRKPHNKKWKPNNKMNGLVKYFLCDGLH</sequence>
<gene>
    <name evidence="2" type="ORF">J1N35_001742</name>
</gene>
<proteinExistence type="predicted"/>
<dbReference type="EMBL" id="JAIQCV010000001">
    <property type="protein sequence ID" value="KAH1130364.1"/>
    <property type="molecule type" value="Genomic_DNA"/>
</dbReference>
<feature type="compositionally biased region" description="Basic and acidic residues" evidence="1">
    <location>
        <begin position="58"/>
        <end position="76"/>
    </location>
</feature>